<evidence type="ECO:0000313" key="3">
    <source>
        <dbReference type="Proteomes" id="UP000321933"/>
    </source>
</evidence>
<accession>A0A5C8ZSN1</accession>
<dbReference type="InterPro" id="IPR002347">
    <property type="entry name" value="SDR_fam"/>
</dbReference>
<name>A0A5C8ZSN1_9GAMM</name>
<evidence type="ECO:0000256" key="1">
    <source>
        <dbReference type="ARBA" id="ARBA00006484"/>
    </source>
</evidence>
<dbReference type="InterPro" id="IPR036291">
    <property type="entry name" value="NAD(P)-bd_dom_sf"/>
</dbReference>
<dbReference type="EMBL" id="VRYZ01000006">
    <property type="protein sequence ID" value="TXS90592.1"/>
    <property type="molecule type" value="Genomic_DNA"/>
</dbReference>
<dbReference type="AlphaFoldDB" id="A0A5C8ZSN1"/>
<sequence length="258" mass="27200">MDLGIAGKRAIVFGGQTPLSQACAKALRAEGVAVLVVSPLPVEESDLCCHGSKLPGSIEILVADSTREEALALVANRCPEPDILINHATGLPPGDFRRLSHSDWLESANSIMLPGILASTRFYDGMVDRGFGRIINITSQCVKAPMDNMDTSNAGRLGLTGFAAGLARYKRASDVTVNSVLPGLFDTPSLRSHLSRMALDNQCTEEDAMAQLVQGNPLGRVGDPAELAQVCTFLCGTSSGFINGQNILVDGGAFRGVM</sequence>
<dbReference type="RefSeq" id="WP_148065117.1">
    <property type="nucleotide sequence ID" value="NZ_VRYZ01000006.1"/>
</dbReference>
<organism evidence="2 3">
    <name type="scientific">Parahaliea aestuarii</name>
    <dbReference type="NCBI Taxonomy" id="1852021"/>
    <lineage>
        <taxon>Bacteria</taxon>
        <taxon>Pseudomonadati</taxon>
        <taxon>Pseudomonadota</taxon>
        <taxon>Gammaproteobacteria</taxon>
        <taxon>Cellvibrionales</taxon>
        <taxon>Halieaceae</taxon>
        <taxon>Parahaliea</taxon>
    </lineage>
</organism>
<dbReference type="Gene3D" id="3.40.50.720">
    <property type="entry name" value="NAD(P)-binding Rossmann-like Domain"/>
    <property type="match status" value="1"/>
</dbReference>
<dbReference type="PRINTS" id="PR00081">
    <property type="entry name" value="GDHRDH"/>
</dbReference>
<proteinExistence type="inferred from homology"/>
<dbReference type="PANTHER" id="PTHR42879:SF6">
    <property type="entry name" value="NADPH-DEPENDENT REDUCTASE BACG"/>
    <property type="match status" value="1"/>
</dbReference>
<dbReference type="PANTHER" id="PTHR42879">
    <property type="entry name" value="3-OXOACYL-(ACYL-CARRIER-PROTEIN) REDUCTASE"/>
    <property type="match status" value="1"/>
</dbReference>
<evidence type="ECO:0000313" key="2">
    <source>
        <dbReference type="EMBL" id="TXS90592.1"/>
    </source>
</evidence>
<dbReference type="SUPFAM" id="SSF51735">
    <property type="entry name" value="NAD(P)-binding Rossmann-fold domains"/>
    <property type="match status" value="1"/>
</dbReference>
<keyword evidence="3" id="KW-1185">Reference proteome</keyword>
<reference evidence="2 3" key="1">
    <citation type="submission" date="2019-08" db="EMBL/GenBank/DDBJ databases">
        <title>Parahaliea maris sp. nov., isolated from the surface seawater.</title>
        <authorList>
            <person name="Liu Y."/>
        </authorList>
    </citation>
    <scope>NUCLEOTIDE SEQUENCE [LARGE SCALE GENOMIC DNA]</scope>
    <source>
        <strain evidence="2 3">S2-26</strain>
    </source>
</reference>
<dbReference type="Proteomes" id="UP000321933">
    <property type="component" value="Unassembled WGS sequence"/>
</dbReference>
<dbReference type="InterPro" id="IPR050259">
    <property type="entry name" value="SDR"/>
</dbReference>
<dbReference type="Pfam" id="PF13561">
    <property type="entry name" value="adh_short_C2"/>
    <property type="match status" value="1"/>
</dbReference>
<protein>
    <submittedName>
        <fullName evidence="2">SDR family oxidoreductase</fullName>
    </submittedName>
</protein>
<comment type="similarity">
    <text evidence="1">Belongs to the short-chain dehydrogenases/reductases (SDR) family.</text>
</comment>
<comment type="caution">
    <text evidence="2">The sequence shown here is derived from an EMBL/GenBank/DDBJ whole genome shotgun (WGS) entry which is preliminary data.</text>
</comment>
<dbReference type="OrthoDB" id="9804774at2"/>
<gene>
    <name evidence="2" type="ORF">FVW59_14760</name>
</gene>